<dbReference type="SUPFAM" id="SSF55469">
    <property type="entry name" value="FMN-dependent nitroreductase-like"/>
    <property type="match status" value="1"/>
</dbReference>
<sequence length="199" mass="22396">MSEFKDVLLKRRSIYALGKNSELSTDEIVARLREVQQTVPTANNSQTTRLVVLTGEANTKLWNLIYDVQKEVLNEAMWNFMSPIMVGAKEAMGTVLFFEDRDAVNQMPAKGERAEAYKQNNNANSQFAIWLALAEMDLGASLQHFNIGYEQGFDKAIREMFNLPASYELIAQMPFGSVEQAAGEKEHIDPTVQVQVISE</sequence>
<evidence type="ECO:0000313" key="3">
    <source>
        <dbReference type="Proteomes" id="UP000440066"/>
    </source>
</evidence>
<dbReference type="InterPro" id="IPR033877">
    <property type="entry name" value="Frm2/Hbn1"/>
</dbReference>
<organism evidence="2 3">
    <name type="scientific">Fundicoccus ignavus</name>
    <dbReference type="NCBI Taxonomy" id="2664442"/>
    <lineage>
        <taxon>Bacteria</taxon>
        <taxon>Bacillati</taxon>
        <taxon>Bacillota</taxon>
        <taxon>Bacilli</taxon>
        <taxon>Lactobacillales</taxon>
        <taxon>Aerococcaceae</taxon>
        <taxon>Fundicoccus</taxon>
    </lineage>
</organism>
<dbReference type="AlphaFoldDB" id="A0A844CBZ7"/>
<dbReference type="EMBL" id="WJQT01000016">
    <property type="protein sequence ID" value="MRJ47947.1"/>
    <property type="molecule type" value="Genomic_DNA"/>
</dbReference>
<dbReference type="RefSeq" id="WP_153833009.1">
    <property type="nucleotide sequence ID" value="NZ_WJQT01000016.1"/>
</dbReference>
<feature type="domain" description="Nitroreductase" evidence="1">
    <location>
        <begin position="9"/>
        <end position="176"/>
    </location>
</feature>
<comment type="caution">
    <text evidence="2">The sequence shown here is derived from an EMBL/GenBank/DDBJ whole genome shotgun (WGS) entry which is preliminary data.</text>
</comment>
<dbReference type="InterPro" id="IPR029479">
    <property type="entry name" value="Nitroreductase"/>
</dbReference>
<dbReference type="GO" id="GO:0034599">
    <property type="term" value="P:cellular response to oxidative stress"/>
    <property type="evidence" value="ECO:0007669"/>
    <property type="project" value="InterPro"/>
</dbReference>
<gene>
    <name evidence="2" type="ORF">GF867_10265</name>
</gene>
<dbReference type="Pfam" id="PF00881">
    <property type="entry name" value="Nitroreductase"/>
    <property type="match status" value="1"/>
</dbReference>
<accession>A0A844CBZ7</accession>
<reference evidence="2 3" key="1">
    <citation type="submission" date="2019-11" db="EMBL/GenBank/DDBJ databases">
        <title>Characterisation of Fundicoccus ignavus gen. nov. sp. nov., a novel genus of the family Aerococcaceae from bulk tank milk.</title>
        <authorList>
            <person name="Siebert A."/>
            <person name="Huptas C."/>
            <person name="Wenning M."/>
            <person name="Scherer S."/>
            <person name="Doll E.V."/>
        </authorList>
    </citation>
    <scope>NUCLEOTIDE SEQUENCE [LARGE SCALE GENOMIC DNA]</scope>
    <source>
        <strain evidence="2 3">DSM 109652</strain>
    </source>
</reference>
<dbReference type="Gene3D" id="3.40.109.10">
    <property type="entry name" value="NADH Oxidase"/>
    <property type="match status" value="1"/>
</dbReference>
<dbReference type="Proteomes" id="UP000440066">
    <property type="component" value="Unassembled WGS sequence"/>
</dbReference>
<proteinExistence type="predicted"/>
<protein>
    <submittedName>
        <fullName evidence="2">Nitroreductase</fullName>
    </submittedName>
</protein>
<dbReference type="PANTHER" id="PTHR43035">
    <property type="entry name" value="FATTY ACID REPRESSION MUTANT PROTEIN 2-RELATED"/>
    <property type="match status" value="1"/>
</dbReference>
<evidence type="ECO:0000259" key="1">
    <source>
        <dbReference type="Pfam" id="PF00881"/>
    </source>
</evidence>
<dbReference type="InterPro" id="IPR000415">
    <property type="entry name" value="Nitroreductase-like"/>
</dbReference>
<evidence type="ECO:0000313" key="2">
    <source>
        <dbReference type="EMBL" id="MRJ47947.1"/>
    </source>
</evidence>
<dbReference type="PANTHER" id="PTHR43035:SF1">
    <property type="entry name" value="FATTY ACID REPRESSION MUTANT PROTEIN 2-RELATED"/>
    <property type="match status" value="1"/>
</dbReference>
<dbReference type="GO" id="GO:0016491">
    <property type="term" value="F:oxidoreductase activity"/>
    <property type="evidence" value="ECO:0007669"/>
    <property type="project" value="InterPro"/>
</dbReference>
<name>A0A844CBZ7_9LACT</name>